<keyword evidence="4 6" id="KW-0255">Endonuclease</keyword>
<organism evidence="7 8">
    <name type="scientific">Zooshikella harenae</name>
    <dbReference type="NCBI Taxonomy" id="2827238"/>
    <lineage>
        <taxon>Bacteria</taxon>
        <taxon>Pseudomonadati</taxon>
        <taxon>Pseudomonadota</taxon>
        <taxon>Gammaproteobacteria</taxon>
        <taxon>Oceanospirillales</taxon>
        <taxon>Zooshikellaceae</taxon>
        <taxon>Zooshikella</taxon>
    </lineage>
</organism>
<evidence type="ECO:0000256" key="3">
    <source>
        <dbReference type="ARBA" id="ARBA00022722"/>
    </source>
</evidence>
<dbReference type="EMBL" id="JAGSOY010000001">
    <property type="protein sequence ID" value="MBU2709533.1"/>
    <property type="molecule type" value="Genomic_DNA"/>
</dbReference>
<evidence type="ECO:0000256" key="6">
    <source>
        <dbReference type="HAMAP-Rule" id="MF_00801"/>
    </source>
</evidence>
<sequence>MNMHKSHSWDLTVDQAQQLQDEWSNYVKLRPLEKTINTVAGVDVAYDTDHQLVVAGVVLLNADSLELIEYHVTYHQSAFPYQPGLLSFREIPAILPTLAKLNQAADLIICDGQGIAHPRHFGLASHLGVLLEIPTIGCAKTHYWGEYTPPLFVRGNTSPIQADNQVIGNVVCTQNNIKPVFVSPGHLTNHQDAIDWVLKCSNRYRQPQTTRLADQLVRKHLKLLQNN</sequence>
<dbReference type="HAMAP" id="MF_00801">
    <property type="entry name" value="Endonuclease_5"/>
    <property type="match status" value="1"/>
</dbReference>
<comment type="similarity">
    <text evidence="6">Belongs to the endonuclease V family.</text>
</comment>
<comment type="caution">
    <text evidence="7">The sequence shown here is derived from an EMBL/GenBank/DDBJ whole genome shotgun (WGS) entry which is preliminary data.</text>
</comment>
<name>A0ABS5Z6Z6_9GAMM</name>
<comment type="function">
    <text evidence="6">DNA repair enzyme involved in the repair of deaminated bases. Selectively cleaves double-stranded DNA at the second phosphodiester bond 3' to a deoxyinosine leaving behind the intact lesion on the nicked DNA.</text>
</comment>
<evidence type="ECO:0000313" key="8">
    <source>
        <dbReference type="Proteomes" id="UP000690515"/>
    </source>
</evidence>
<dbReference type="NCBIfam" id="NF008629">
    <property type="entry name" value="PRK11617.1"/>
    <property type="match status" value="1"/>
</dbReference>
<proteinExistence type="inferred from homology"/>
<comment type="cofactor">
    <cofactor evidence="6">
        <name>Mg(2+)</name>
        <dbReference type="ChEBI" id="CHEBI:18420"/>
    </cofactor>
</comment>
<dbReference type="Pfam" id="PF04493">
    <property type="entry name" value="Endonuclease_5"/>
    <property type="match status" value="1"/>
</dbReference>
<keyword evidence="6" id="KW-0234">DNA repair</keyword>
<dbReference type="PANTHER" id="PTHR28511">
    <property type="entry name" value="ENDONUCLEASE V"/>
    <property type="match status" value="1"/>
</dbReference>
<dbReference type="PANTHER" id="PTHR28511:SF1">
    <property type="entry name" value="ENDONUCLEASE V"/>
    <property type="match status" value="1"/>
</dbReference>
<gene>
    <name evidence="6 7" type="primary">nfi</name>
    <name evidence="7" type="ORF">KCG35_00515</name>
</gene>
<keyword evidence="6" id="KW-0460">Magnesium</keyword>
<evidence type="ECO:0000256" key="2">
    <source>
        <dbReference type="ARBA" id="ARBA00022490"/>
    </source>
</evidence>
<evidence type="ECO:0000313" key="7">
    <source>
        <dbReference type="EMBL" id="MBU2709533.1"/>
    </source>
</evidence>
<dbReference type="GO" id="GO:0043737">
    <property type="term" value="F:deoxyribonuclease V activity"/>
    <property type="evidence" value="ECO:0007669"/>
    <property type="project" value="UniProtKB-EC"/>
</dbReference>
<comment type="catalytic activity">
    <reaction evidence="6">
        <text>Endonucleolytic cleavage at apurinic or apyrimidinic sites to products with a 5'-phosphate.</text>
        <dbReference type="EC" id="3.1.21.7"/>
    </reaction>
</comment>
<keyword evidence="3 6" id="KW-0540">Nuclease</keyword>
<keyword evidence="5 6" id="KW-0378">Hydrolase</keyword>
<feature type="binding site" evidence="6">
    <location>
        <position position="111"/>
    </location>
    <ligand>
        <name>Mg(2+)</name>
        <dbReference type="ChEBI" id="CHEBI:18420"/>
    </ligand>
</feature>
<keyword evidence="2 6" id="KW-0963">Cytoplasm</keyword>
<feature type="site" description="Interaction with target DNA" evidence="6">
    <location>
        <position position="81"/>
    </location>
</feature>
<evidence type="ECO:0000256" key="4">
    <source>
        <dbReference type="ARBA" id="ARBA00022759"/>
    </source>
</evidence>
<evidence type="ECO:0000256" key="1">
    <source>
        <dbReference type="ARBA" id="ARBA00004496"/>
    </source>
</evidence>
<keyword evidence="6" id="KW-0227">DNA damage</keyword>
<keyword evidence="8" id="KW-1185">Reference proteome</keyword>
<dbReference type="CDD" id="cd06559">
    <property type="entry name" value="Endonuclease_V"/>
    <property type="match status" value="1"/>
</dbReference>
<dbReference type="EC" id="3.1.21.7" evidence="6"/>
<dbReference type="Proteomes" id="UP000690515">
    <property type="component" value="Unassembled WGS sequence"/>
</dbReference>
<accession>A0ABS5Z6Z6</accession>
<dbReference type="Gene3D" id="3.30.2170.10">
    <property type="entry name" value="archaeoglobus fulgidus dsm 4304 superfamily"/>
    <property type="match status" value="1"/>
</dbReference>
<feature type="binding site" evidence="6">
    <location>
        <position position="43"/>
    </location>
    <ligand>
        <name>Mg(2+)</name>
        <dbReference type="ChEBI" id="CHEBI:18420"/>
    </ligand>
</feature>
<evidence type="ECO:0000256" key="5">
    <source>
        <dbReference type="ARBA" id="ARBA00022801"/>
    </source>
</evidence>
<reference evidence="7 8" key="1">
    <citation type="submission" date="2021-04" db="EMBL/GenBank/DDBJ databases">
        <authorList>
            <person name="Pira H."/>
            <person name="Risdian C."/>
            <person name="Wink J."/>
        </authorList>
    </citation>
    <scope>NUCLEOTIDE SEQUENCE [LARGE SCALE GENOMIC DNA]</scope>
    <source>
        <strain evidence="7 8">WH53</strain>
    </source>
</reference>
<keyword evidence="6" id="KW-0479">Metal-binding</keyword>
<protein>
    <recommendedName>
        <fullName evidence="6">Endonuclease V</fullName>
        <ecNumber evidence="6">3.1.21.7</ecNumber>
    </recommendedName>
    <alternativeName>
        <fullName evidence="6">Deoxyinosine 3'endonuclease</fullName>
    </alternativeName>
    <alternativeName>
        <fullName evidence="6">Deoxyribonuclease V</fullName>
        <shortName evidence="6">DNase V</shortName>
    </alternativeName>
</protein>
<dbReference type="InterPro" id="IPR007581">
    <property type="entry name" value="Endonuclease-V"/>
</dbReference>
<comment type="subcellular location">
    <subcellularLocation>
        <location evidence="1 6">Cytoplasm</location>
    </subcellularLocation>
</comment>
<dbReference type="RefSeq" id="WP_215817699.1">
    <property type="nucleotide sequence ID" value="NZ_JAGSOY010000001.1"/>
</dbReference>